<evidence type="ECO:0000313" key="1">
    <source>
        <dbReference type="EMBL" id="EIM22327.1"/>
    </source>
</evidence>
<organism evidence="1 2">
    <name type="scientific">Wallemia mellicola (strain ATCC MYA-4683 / CBS 633.66)</name>
    <name type="common">Wallemia sebi (CBS 633.66)</name>
    <dbReference type="NCBI Taxonomy" id="671144"/>
    <lineage>
        <taxon>Eukaryota</taxon>
        <taxon>Fungi</taxon>
        <taxon>Dikarya</taxon>
        <taxon>Basidiomycota</taxon>
        <taxon>Wallemiomycotina</taxon>
        <taxon>Wallemiomycetes</taxon>
        <taxon>Wallemiales</taxon>
        <taxon>Wallemiaceae</taxon>
        <taxon>Wallemia</taxon>
    </lineage>
</organism>
<accession>I4YED5</accession>
<evidence type="ECO:0000313" key="2">
    <source>
        <dbReference type="Proteomes" id="UP000005242"/>
    </source>
</evidence>
<dbReference type="InParanoid" id="I4YED5"/>
<dbReference type="EMBL" id="JH668228">
    <property type="protein sequence ID" value="EIM22327.1"/>
    <property type="molecule type" value="Genomic_DNA"/>
</dbReference>
<name>I4YED5_WALMC</name>
<sequence length="79" mass="8898">MSAYSVDHIRVKLMEDELMRRPNAKGVCKKQDTKAPGLFHSQPISHNTFPSLSIVANILLLVILPCHMRSNLDECHVTT</sequence>
<dbReference type="HOGENOM" id="CLU_2607861_0_0_1"/>
<protein>
    <submittedName>
        <fullName evidence="1">Uncharacterized protein</fullName>
    </submittedName>
</protein>
<dbReference type="RefSeq" id="XP_006957582.1">
    <property type="nucleotide sequence ID" value="XM_006957520.1"/>
</dbReference>
<gene>
    <name evidence="1" type="ORF">WALSEDRAFT_32032</name>
</gene>
<dbReference type="KEGG" id="wse:WALSEDRAFT_32032"/>
<dbReference type="GeneID" id="18471411"/>
<keyword evidence="2" id="KW-1185">Reference proteome</keyword>
<proteinExistence type="predicted"/>
<dbReference type="AlphaFoldDB" id="I4YED5"/>
<dbReference type="Proteomes" id="UP000005242">
    <property type="component" value="Unassembled WGS sequence"/>
</dbReference>
<reference evidence="1 2" key="1">
    <citation type="journal article" date="2012" name="Fungal Genet. Biol.">
        <title>The genome of the xerotolerant mold Wallemia sebi reveals adaptations to osmotic stress and suggests cryptic sexual reproduction.</title>
        <authorList>
            <person name="Padamsee M."/>
            <person name="Kumar T.K.A."/>
            <person name="Riley R."/>
            <person name="Binder M."/>
            <person name="Boyd A."/>
            <person name="Calvo A.M."/>
            <person name="Furukawa K."/>
            <person name="Hesse C."/>
            <person name="Hohmann S."/>
            <person name="James T.Y."/>
            <person name="LaButti K."/>
            <person name="Lapidus A."/>
            <person name="Lindquist E."/>
            <person name="Lucas S."/>
            <person name="Miller K."/>
            <person name="Shantappa S."/>
            <person name="Grigoriev I.V."/>
            <person name="Hibbett D.S."/>
            <person name="McLaughlin D.J."/>
            <person name="Spatafora J.W."/>
            <person name="Aime M.C."/>
        </authorList>
    </citation>
    <scope>NUCLEOTIDE SEQUENCE [LARGE SCALE GENOMIC DNA]</scope>
    <source>
        <strain evidence="2">ATCC MYA-4683 / CBS 633.66</strain>
    </source>
</reference>